<name>A0ABM8GUT7_9MICO</name>
<feature type="compositionally biased region" description="Low complexity" evidence="1">
    <location>
        <begin position="25"/>
        <end position="40"/>
    </location>
</feature>
<evidence type="ECO:0000313" key="4">
    <source>
        <dbReference type="EMBL" id="BDZ52201.1"/>
    </source>
</evidence>
<protein>
    <submittedName>
        <fullName evidence="4">Membrane protein</fullName>
    </submittedName>
</protein>
<dbReference type="Pfam" id="PF11181">
    <property type="entry name" value="YflT"/>
    <property type="match status" value="1"/>
</dbReference>
<proteinExistence type="predicted"/>
<keyword evidence="2" id="KW-0812">Transmembrane</keyword>
<evidence type="ECO:0000256" key="2">
    <source>
        <dbReference type="SAM" id="Phobius"/>
    </source>
</evidence>
<gene>
    <name evidence="4" type="ORF">GCM10025867_44420</name>
</gene>
<feature type="transmembrane region" description="Helical" evidence="2">
    <location>
        <begin position="141"/>
        <end position="162"/>
    </location>
</feature>
<accession>A0ABM8GUT7</accession>
<dbReference type="EMBL" id="AP027732">
    <property type="protein sequence ID" value="BDZ52201.1"/>
    <property type="molecule type" value="Genomic_DNA"/>
</dbReference>
<feature type="domain" description="General stress protein 17M-like" evidence="3">
    <location>
        <begin position="63"/>
        <end position="137"/>
    </location>
</feature>
<keyword evidence="2" id="KW-0472">Membrane</keyword>
<reference evidence="5" key="1">
    <citation type="journal article" date="2019" name="Int. J. Syst. Evol. Microbiol.">
        <title>The Global Catalogue of Microorganisms (GCM) 10K type strain sequencing project: providing services to taxonomists for standard genome sequencing and annotation.</title>
        <authorList>
            <consortium name="The Broad Institute Genomics Platform"/>
            <consortium name="The Broad Institute Genome Sequencing Center for Infectious Disease"/>
            <person name="Wu L."/>
            <person name="Ma J."/>
        </authorList>
    </citation>
    <scope>NUCLEOTIDE SEQUENCE [LARGE SCALE GENOMIC DNA]</scope>
    <source>
        <strain evidence="5">NBRC 108728</strain>
    </source>
</reference>
<organism evidence="4 5">
    <name type="scientific">Frondihabitans sucicola</name>
    <dbReference type="NCBI Taxonomy" id="1268041"/>
    <lineage>
        <taxon>Bacteria</taxon>
        <taxon>Bacillati</taxon>
        <taxon>Actinomycetota</taxon>
        <taxon>Actinomycetes</taxon>
        <taxon>Micrococcales</taxon>
        <taxon>Microbacteriaceae</taxon>
        <taxon>Frondihabitans</taxon>
    </lineage>
</organism>
<sequence>MSNETPNGEPEPTKRPDRPAYGEYAPAGSQQPTAPAAQPAESTGSAAESLGGVGAFVGGSYPQVVATFTKYEDAQKAVDHLSDEGFPVENVSIVGHDIRTVENVSGRLTNGRAASRGLISGIWFGLAIGLLLGFFVPGVNWIGVVIGGIVFGAIWGALFGFLGHAATRGQRDFASVKTMEAGRYEVLVRGEFATKATQLLNESVYK</sequence>
<dbReference type="RefSeq" id="WP_286344824.1">
    <property type="nucleotide sequence ID" value="NZ_AP027732.1"/>
</dbReference>
<evidence type="ECO:0000313" key="5">
    <source>
        <dbReference type="Proteomes" id="UP001321486"/>
    </source>
</evidence>
<keyword evidence="2" id="KW-1133">Transmembrane helix</keyword>
<feature type="transmembrane region" description="Helical" evidence="2">
    <location>
        <begin position="117"/>
        <end position="135"/>
    </location>
</feature>
<dbReference type="InterPro" id="IPR025889">
    <property type="entry name" value="GSP17M-like_dom"/>
</dbReference>
<feature type="compositionally biased region" description="Basic and acidic residues" evidence="1">
    <location>
        <begin position="11"/>
        <end position="20"/>
    </location>
</feature>
<dbReference type="Proteomes" id="UP001321486">
    <property type="component" value="Chromosome"/>
</dbReference>
<evidence type="ECO:0000259" key="3">
    <source>
        <dbReference type="Pfam" id="PF11181"/>
    </source>
</evidence>
<keyword evidence="5" id="KW-1185">Reference proteome</keyword>
<evidence type="ECO:0000256" key="1">
    <source>
        <dbReference type="SAM" id="MobiDB-lite"/>
    </source>
</evidence>
<feature type="region of interest" description="Disordered" evidence="1">
    <location>
        <begin position="1"/>
        <end position="46"/>
    </location>
</feature>